<dbReference type="AlphaFoldDB" id="A0A0G0X811"/>
<dbReference type="Proteomes" id="UP000034507">
    <property type="component" value="Unassembled WGS sequence"/>
</dbReference>
<organism evidence="1 2">
    <name type="scientific">candidate division WWE3 bacterium GW2011_GWC1_41_7</name>
    <dbReference type="NCBI Taxonomy" id="1619119"/>
    <lineage>
        <taxon>Bacteria</taxon>
        <taxon>Katanobacteria</taxon>
    </lineage>
</organism>
<dbReference type="EMBL" id="LCBX01000007">
    <property type="protein sequence ID" value="KKS21174.1"/>
    <property type="molecule type" value="Genomic_DNA"/>
</dbReference>
<reference evidence="1 2" key="1">
    <citation type="journal article" date="2015" name="Nature">
        <title>rRNA introns, odd ribosomes, and small enigmatic genomes across a large radiation of phyla.</title>
        <authorList>
            <person name="Brown C.T."/>
            <person name="Hug L.A."/>
            <person name="Thomas B.C."/>
            <person name="Sharon I."/>
            <person name="Castelle C.J."/>
            <person name="Singh A."/>
            <person name="Wilkins M.J."/>
            <person name="Williams K.H."/>
            <person name="Banfield J.F."/>
        </authorList>
    </citation>
    <scope>NUCLEOTIDE SEQUENCE [LARGE SCALE GENOMIC DNA]</scope>
</reference>
<accession>A0A0G0X811</accession>
<comment type="caution">
    <text evidence="1">The sequence shown here is derived from an EMBL/GenBank/DDBJ whole genome shotgun (WGS) entry which is preliminary data.</text>
</comment>
<gene>
    <name evidence="1" type="ORF">UU77_C0007G0019</name>
</gene>
<name>A0A0G0X811_UNCKA</name>
<proteinExistence type="predicted"/>
<protein>
    <submittedName>
        <fullName evidence="1">Uncharacterized protein</fullName>
    </submittedName>
</protein>
<evidence type="ECO:0000313" key="2">
    <source>
        <dbReference type="Proteomes" id="UP000034507"/>
    </source>
</evidence>
<evidence type="ECO:0000313" key="1">
    <source>
        <dbReference type="EMBL" id="KKS21174.1"/>
    </source>
</evidence>
<sequence>MVLSPNQQDYLRKNLPQLVPQPYVAQLKDTLELSEAIKVLKLSFVDPIYIVGLHKIGVFRYDEGPYWMTIWANNGRPYIRMSDVSDGKMFDIFLLPKS</sequence>